<dbReference type="AlphaFoldDB" id="A0A5C6AD75"/>
<feature type="binding site" evidence="3">
    <location>
        <position position="226"/>
    </location>
    <ligand>
        <name>Zn(2+)</name>
        <dbReference type="ChEBI" id="CHEBI:29105"/>
    </ligand>
</feature>
<feature type="domain" description="Hcy-binding" evidence="4">
    <location>
        <begin position="4"/>
        <end position="310"/>
    </location>
</feature>
<dbReference type="PANTHER" id="PTHR11103:SF18">
    <property type="entry name" value="SLR1189 PROTEIN"/>
    <property type="match status" value="1"/>
</dbReference>
<dbReference type="GO" id="GO:0008168">
    <property type="term" value="F:methyltransferase activity"/>
    <property type="evidence" value="ECO:0007669"/>
    <property type="project" value="UniProtKB-UniRule"/>
</dbReference>
<sequence length="312" mass="33031">MPRYRDALPQLSGKPVLTDGGLETVLVFHEGIDLPSFASFPVLREASGREFLTRYFDGFVALAGKHGVAIELGSATWRANPDWVALIDGSPDGTAGVNRQAIDFIADYRDKLDGSTPIPICGAVGPRGDGYIADSAMSPDQAADYHAVQIEALASTEADLITAFTLNYVEEAVGVARAAATAGIPAAISFTVETDGRLPTGQPLGDAIQQVDEATSAAPAYYMINCAHPTHFAGVLDTEAPWVTRLRGLRANASMMSHADLEEATELDEGNPDDLGRRIRSVRDRLPHLSVLGGCCGTDIRHIAAIANACLS</sequence>
<keyword evidence="6" id="KW-1185">Reference proteome</keyword>
<protein>
    <submittedName>
        <fullName evidence="5">Homocysteine methyltransferase</fullName>
    </submittedName>
</protein>
<dbReference type="OrthoDB" id="9803687at2"/>
<dbReference type="PROSITE" id="PS50970">
    <property type="entry name" value="HCY"/>
    <property type="match status" value="1"/>
</dbReference>
<keyword evidence="2 3" id="KW-0808">Transferase</keyword>
<keyword evidence="1 3" id="KW-0489">Methyltransferase</keyword>
<comment type="cofactor">
    <cofactor evidence="3">
        <name>Zn(2+)</name>
        <dbReference type="ChEBI" id="CHEBI:29105"/>
    </cofactor>
</comment>
<dbReference type="Gene3D" id="3.20.20.330">
    <property type="entry name" value="Homocysteine-binding-like domain"/>
    <property type="match status" value="1"/>
</dbReference>
<dbReference type="RefSeq" id="WP_146445516.1">
    <property type="nucleotide sequence ID" value="NZ_SJPR01000003.1"/>
</dbReference>
<evidence type="ECO:0000256" key="1">
    <source>
        <dbReference type="ARBA" id="ARBA00022603"/>
    </source>
</evidence>
<dbReference type="EMBL" id="SJPR01000003">
    <property type="protein sequence ID" value="TWT97021.1"/>
    <property type="molecule type" value="Genomic_DNA"/>
</dbReference>
<keyword evidence="3" id="KW-0479">Metal-binding</keyword>
<comment type="caution">
    <text evidence="5">The sequence shown here is derived from an EMBL/GenBank/DDBJ whole genome shotgun (WGS) entry which is preliminary data.</text>
</comment>
<dbReference type="GO" id="GO:0032259">
    <property type="term" value="P:methylation"/>
    <property type="evidence" value="ECO:0007669"/>
    <property type="project" value="UniProtKB-KW"/>
</dbReference>
<accession>A0A5C6AD75</accession>
<dbReference type="GO" id="GO:0046872">
    <property type="term" value="F:metal ion binding"/>
    <property type="evidence" value="ECO:0007669"/>
    <property type="project" value="UniProtKB-KW"/>
</dbReference>
<dbReference type="InterPro" id="IPR003726">
    <property type="entry name" value="HCY_dom"/>
</dbReference>
<dbReference type="SUPFAM" id="SSF82282">
    <property type="entry name" value="Homocysteine S-methyltransferase"/>
    <property type="match status" value="1"/>
</dbReference>
<keyword evidence="3" id="KW-0862">Zinc</keyword>
<evidence type="ECO:0000256" key="3">
    <source>
        <dbReference type="PROSITE-ProRule" id="PRU00333"/>
    </source>
</evidence>
<proteinExistence type="predicted"/>
<name>A0A5C6AD75_9BACT</name>
<reference evidence="5 6" key="1">
    <citation type="submission" date="2019-02" db="EMBL/GenBank/DDBJ databases">
        <title>Deep-cultivation of Planctomycetes and their phenomic and genomic characterization uncovers novel biology.</title>
        <authorList>
            <person name="Wiegand S."/>
            <person name="Jogler M."/>
            <person name="Boedeker C."/>
            <person name="Pinto D."/>
            <person name="Vollmers J."/>
            <person name="Rivas-Marin E."/>
            <person name="Kohn T."/>
            <person name="Peeters S.H."/>
            <person name="Heuer A."/>
            <person name="Rast P."/>
            <person name="Oberbeckmann S."/>
            <person name="Bunk B."/>
            <person name="Jeske O."/>
            <person name="Meyerdierks A."/>
            <person name="Storesund J.E."/>
            <person name="Kallscheuer N."/>
            <person name="Luecker S."/>
            <person name="Lage O.M."/>
            <person name="Pohl T."/>
            <person name="Merkel B.J."/>
            <person name="Hornburger P."/>
            <person name="Mueller R.-W."/>
            <person name="Bruemmer F."/>
            <person name="Labrenz M."/>
            <person name="Spormann A.M."/>
            <person name="Op Den Camp H."/>
            <person name="Overmann J."/>
            <person name="Amann R."/>
            <person name="Jetten M.S.M."/>
            <person name="Mascher T."/>
            <person name="Medema M.H."/>
            <person name="Devos D.P."/>
            <person name="Kaster A.-K."/>
            <person name="Ovreas L."/>
            <person name="Rohde M."/>
            <person name="Galperin M.Y."/>
            <person name="Jogler C."/>
        </authorList>
    </citation>
    <scope>NUCLEOTIDE SEQUENCE [LARGE SCALE GENOMIC DNA]</scope>
    <source>
        <strain evidence="5 6">Pla108</strain>
    </source>
</reference>
<dbReference type="InterPro" id="IPR036589">
    <property type="entry name" value="HCY_dom_sf"/>
</dbReference>
<feature type="binding site" evidence="3">
    <location>
        <position position="296"/>
    </location>
    <ligand>
        <name>Zn(2+)</name>
        <dbReference type="ChEBI" id="CHEBI:29105"/>
    </ligand>
</feature>
<evidence type="ECO:0000256" key="2">
    <source>
        <dbReference type="ARBA" id="ARBA00022679"/>
    </source>
</evidence>
<dbReference type="PANTHER" id="PTHR11103">
    <property type="entry name" value="SLR1189 PROTEIN"/>
    <property type="match status" value="1"/>
</dbReference>
<dbReference type="Pfam" id="PF02574">
    <property type="entry name" value="S-methyl_trans"/>
    <property type="match status" value="1"/>
</dbReference>
<feature type="binding site" evidence="3">
    <location>
        <position position="295"/>
    </location>
    <ligand>
        <name>Zn(2+)</name>
        <dbReference type="ChEBI" id="CHEBI:29105"/>
    </ligand>
</feature>
<organism evidence="5 6">
    <name type="scientific">Botrimarina colliarenosi</name>
    <dbReference type="NCBI Taxonomy" id="2528001"/>
    <lineage>
        <taxon>Bacteria</taxon>
        <taxon>Pseudomonadati</taxon>
        <taxon>Planctomycetota</taxon>
        <taxon>Planctomycetia</taxon>
        <taxon>Pirellulales</taxon>
        <taxon>Lacipirellulaceae</taxon>
        <taxon>Botrimarina</taxon>
    </lineage>
</organism>
<gene>
    <name evidence="5" type="ORF">Pla108_27980</name>
</gene>
<dbReference type="Proteomes" id="UP000317421">
    <property type="component" value="Unassembled WGS sequence"/>
</dbReference>
<evidence type="ECO:0000259" key="4">
    <source>
        <dbReference type="PROSITE" id="PS50970"/>
    </source>
</evidence>
<evidence type="ECO:0000313" key="6">
    <source>
        <dbReference type="Proteomes" id="UP000317421"/>
    </source>
</evidence>
<evidence type="ECO:0000313" key="5">
    <source>
        <dbReference type="EMBL" id="TWT97021.1"/>
    </source>
</evidence>